<evidence type="ECO:0000256" key="1">
    <source>
        <dbReference type="SAM" id="Phobius"/>
    </source>
</evidence>
<evidence type="ECO:0000313" key="2">
    <source>
        <dbReference type="EMBL" id="MFD2673051.1"/>
    </source>
</evidence>
<protein>
    <submittedName>
        <fullName evidence="2">Type II secretion system protein</fullName>
    </submittedName>
</protein>
<proteinExistence type="predicted"/>
<feature type="transmembrane region" description="Helical" evidence="1">
    <location>
        <begin position="112"/>
        <end position="131"/>
    </location>
</feature>
<organism evidence="2 3">
    <name type="scientific">Marinicrinis sediminis</name>
    <dbReference type="NCBI Taxonomy" id="1652465"/>
    <lineage>
        <taxon>Bacteria</taxon>
        <taxon>Bacillati</taxon>
        <taxon>Bacillota</taxon>
        <taxon>Bacilli</taxon>
        <taxon>Bacillales</taxon>
        <taxon>Paenibacillaceae</taxon>
    </lineage>
</organism>
<keyword evidence="1" id="KW-1133">Transmembrane helix</keyword>
<dbReference type="RefSeq" id="WP_379930607.1">
    <property type="nucleotide sequence ID" value="NZ_JBHUMM010000043.1"/>
</dbReference>
<dbReference type="EMBL" id="JBHUMM010000043">
    <property type="protein sequence ID" value="MFD2673051.1"/>
    <property type="molecule type" value="Genomic_DNA"/>
</dbReference>
<dbReference type="PANTHER" id="PTHR35007">
    <property type="entry name" value="INTEGRAL MEMBRANE PROTEIN-RELATED"/>
    <property type="match status" value="1"/>
</dbReference>
<keyword evidence="1" id="KW-0472">Membrane</keyword>
<comment type="caution">
    <text evidence="2">The sequence shown here is derived from an EMBL/GenBank/DDBJ whole genome shotgun (WGS) entry which is preliminary data.</text>
</comment>
<dbReference type="Proteomes" id="UP001597497">
    <property type="component" value="Unassembled WGS sequence"/>
</dbReference>
<name>A0ABW5RDB7_9BACL</name>
<dbReference type="PANTHER" id="PTHR35007:SF2">
    <property type="entry name" value="PILUS ASSEMBLE PROTEIN"/>
    <property type="match status" value="1"/>
</dbReference>
<keyword evidence="3" id="KW-1185">Reference proteome</keyword>
<keyword evidence="1" id="KW-0812">Transmembrane</keyword>
<feature type="transmembrane region" description="Helical" evidence="1">
    <location>
        <begin position="263"/>
        <end position="284"/>
    </location>
</feature>
<evidence type="ECO:0000313" key="3">
    <source>
        <dbReference type="Proteomes" id="UP001597497"/>
    </source>
</evidence>
<reference evidence="3" key="1">
    <citation type="journal article" date="2019" name="Int. J. Syst. Evol. Microbiol.">
        <title>The Global Catalogue of Microorganisms (GCM) 10K type strain sequencing project: providing services to taxonomists for standard genome sequencing and annotation.</title>
        <authorList>
            <consortium name="The Broad Institute Genomics Platform"/>
            <consortium name="The Broad Institute Genome Sequencing Center for Infectious Disease"/>
            <person name="Wu L."/>
            <person name="Ma J."/>
        </authorList>
    </citation>
    <scope>NUCLEOTIDE SEQUENCE [LARGE SCALE GENOMIC DNA]</scope>
    <source>
        <strain evidence="3">KCTC 33676</strain>
    </source>
</reference>
<feature type="transmembrane region" description="Helical" evidence="1">
    <location>
        <begin position="88"/>
        <end position="106"/>
    </location>
</feature>
<feature type="transmembrane region" description="Helical" evidence="1">
    <location>
        <begin position="6"/>
        <end position="21"/>
    </location>
</feature>
<gene>
    <name evidence="2" type="ORF">ACFSUC_15885</name>
</gene>
<accession>A0ABW5RDB7</accession>
<sequence length="288" mass="32565">MQMVYGGWTVVLFVVVVLGAIKERGVQADPGLAARQKRDFWHGFEIYVQWLKLDKRIGKYYGILVRDHRILFGQAQAIEQTRYFLSKVIGMVVMIVLLLSLCGFSASSDASLLGMMVLFAVILPLVMYKQVQQQLKRRRMLILMELPNLLNKVTLLMNAGETLQGAMMKAVQGKQTDAHHPLYKEWFRLVQQMKNHEPFQQALEEFNRRCAVQEVSLLTNTILLNFRRGGTEFVAALAGLSFQLWEARKAAAKTLGEEASSKLVFPMVLVFLIVLTITAAPAILSVSF</sequence>